<comment type="caution">
    <text evidence="7">The sequence shown here is derived from an EMBL/GenBank/DDBJ whole genome shotgun (WGS) entry which is preliminary data.</text>
</comment>
<dbReference type="Pfam" id="PF14294">
    <property type="entry name" value="DUF4372"/>
    <property type="match status" value="1"/>
</dbReference>
<evidence type="ECO:0000259" key="6">
    <source>
        <dbReference type="Pfam" id="PF14294"/>
    </source>
</evidence>
<dbReference type="InterPro" id="IPR025399">
    <property type="entry name" value="DUF4372"/>
</dbReference>
<comment type="similarity">
    <text evidence="1">Belongs to the transposase 11 family.</text>
</comment>
<dbReference type="GO" id="GO:0006313">
    <property type="term" value="P:DNA transposition"/>
    <property type="evidence" value="ECO:0007669"/>
    <property type="project" value="InterPro"/>
</dbReference>
<dbReference type="Proteomes" id="UP000435649">
    <property type="component" value="Unassembled WGS sequence"/>
</dbReference>
<organism evidence="7 8">
    <name type="scientific">Victivallis lenta</name>
    <dbReference type="NCBI Taxonomy" id="2606640"/>
    <lineage>
        <taxon>Bacteria</taxon>
        <taxon>Pseudomonadati</taxon>
        <taxon>Lentisphaerota</taxon>
        <taxon>Lentisphaeria</taxon>
        <taxon>Victivallales</taxon>
        <taxon>Victivallaceae</taxon>
        <taxon>Victivallis</taxon>
    </lineage>
</organism>
<dbReference type="NCBIfam" id="NF033592">
    <property type="entry name" value="transpos_IS4_1"/>
    <property type="match status" value="1"/>
</dbReference>
<sequence length="409" mass="47147">MKPSKHKMTVLSQIFKLIPRNLIPKLANEFGIDRQSRVFSPTSHVLALVFGQLTHALGLNDICDTLRNHCGLVSKIRDCVPPSRNGLSHANRNRDAGMAEKLFWEVLAHLNEISPNFRIQGRRYCALPRRFKRMIHVVDSTTIQLIANCLDWAKHRRRKAAAKMHLRLDLRSFLPNFILVKTAGTHDSAEAPALCVGINEGEIVIFDKAYVDFKHLWRLSQRGVFWITRAKDNMKYDVVGQHSAPKLNILRDVVIKLTGQRTSVWYPETLRLIEAIVEVDGKPKRMTFITDNFIWAASSICDLYKARWAIEVFFKEIKQTLQLSDFIGYNENAVRWQIWTVLLTYILLRFIAWQNEWKHTFTRLFTALRGVIWRCLDMGSVLRCCGTASDSVRMRGAPEQAYLPGFAQL</sequence>
<evidence type="ECO:0000256" key="1">
    <source>
        <dbReference type="ARBA" id="ARBA00010075"/>
    </source>
</evidence>
<evidence type="ECO:0000313" key="8">
    <source>
        <dbReference type="Proteomes" id="UP000435649"/>
    </source>
</evidence>
<protein>
    <submittedName>
        <fullName evidence="7">IS4 family transposase</fullName>
    </submittedName>
</protein>
<keyword evidence="3" id="KW-0238">DNA-binding</keyword>
<keyword evidence="2" id="KW-0815">Transposition</keyword>
<dbReference type="PANTHER" id="PTHR33258:SF1">
    <property type="entry name" value="TRANSPOSASE INSL FOR INSERTION SEQUENCE ELEMENT IS186A-RELATED"/>
    <property type="match status" value="1"/>
</dbReference>
<dbReference type="InterPro" id="IPR012337">
    <property type="entry name" value="RNaseH-like_sf"/>
</dbReference>
<evidence type="ECO:0000256" key="3">
    <source>
        <dbReference type="ARBA" id="ARBA00023125"/>
    </source>
</evidence>
<proteinExistence type="inferred from homology"/>
<dbReference type="InterPro" id="IPR002559">
    <property type="entry name" value="Transposase_11"/>
</dbReference>
<dbReference type="SUPFAM" id="SSF53098">
    <property type="entry name" value="Ribonuclease H-like"/>
    <property type="match status" value="1"/>
</dbReference>
<keyword evidence="4" id="KW-0233">DNA recombination</keyword>
<dbReference type="InterPro" id="IPR047952">
    <property type="entry name" value="Transpos_IS4"/>
</dbReference>
<evidence type="ECO:0000259" key="5">
    <source>
        <dbReference type="Pfam" id="PF01609"/>
    </source>
</evidence>
<dbReference type="EMBL" id="VUNS01000030">
    <property type="protein sequence ID" value="MST99159.1"/>
    <property type="molecule type" value="Genomic_DNA"/>
</dbReference>
<feature type="domain" description="DUF4372" evidence="6">
    <location>
        <begin position="6"/>
        <end position="69"/>
    </location>
</feature>
<evidence type="ECO:0000256" key="2">
    <source>
        <dbReference type="ARBA" id="ARBA00022578"/>
    </source>
</evidence>
<reference evidence="7 8" key="1">
    <citation type="submission" date="2019-08" db="EMBL/GenBank/DDBJ databases">
        <title>In-depth cultivation of the pig gut microbiome towards novel bacterial diversity and tailored functional studies.</title>
        <authorList>
            <person name="Wylensek D."/>
            <person name="Hitch T.C.A."/>
            <person name="Clavel T."/>
        </authorList>
    </citation>
    <scope>NUCLEOTIDE SEQUENCE [LARGE SCALE GENOMIC DNA]</scope>
    <source>
        <strain evidence="7 8">BBE-744-WT-12</strain>
    </source>
</reference>
<dbReference type="GO" id="GO:0004803">
    <property type="term" value="F:transposase activity"/>
    <property type="evidence" value="ECO:0007669"/>
    <property type="project" value="InterPro"/>
</dbReference>
<accession>A0A844GA97</accession>
<dbReference type="GO" id="GO:0003677">
    <property type="term" value="F:DNA binding"/>
    <property type="evidence" value="ECO:0007669"/>
    <property type="project" value="UniProtKB-KW"/>
</dbReference>
<name>A0A844GA97_9BACT</name>
<dbReference type="AlphaFoldDB" id="A0A844GA97"/>
<dbReference type="RefSeq" id="WP_154420346.1">
    <property type="nucleotide sequence ID" value="NZ_VUNS01000030.1"/>
</dbReference>
<evidence type="ECO:0000313" key="7">
    <source>
        <dbReference type="EMBL" id="MST99159.1"/>
    </source>
</evidence>
<keyword evidence="8" id="KW-1185">Reference proteome</keyword>
<gene>
    <name evidence="7" type="ORF">FYJ85_19190</name>
</gene>
<dbReference type="Pfam" id="PF01609">
    <property type="entry name" value="DDE_Tnp_1"/>
    <property type="match status" value="1"/>
</dbReference>
<dbReference type="PANTHER" id="PTHR33258">
    <property type="entry name" value="TRANSPOSASE INSL FOR INSERTION SEQUENCE ELEMENT IS186A-RELATED"/>
    <property type="match status" value="1"/>
</dbReference>
<feature type="domain" description="Transposase IS4-like" evidence="5">
    <location>
        <begin position="133"/>
        <end position="347"/>
    </location>
</feature>
<evidence type="ECO:0000256" key="4">
    <source>
        <dbReference type="ARBA" id="ARBA00023172"/>
    </source>
</evidence>